<keyword evidence="5" id="KW-0808">Transferase</keyword>
<feature type="compositionally biased region" description="Acidic residues" evidence="4">
    <location>
        <begin position="39"/>
        <end position="55"/>
    </location>
</feature>
<dbReference type="PRINTS" id="PR01415">
    <property type="entry name" value="ANKYRIN"/>
</dbReference>
<keyword evidence="1" id="KW-0677">Repeat</keyword>
<dbReference type="Pfam" id="PF12796">
    <property type="entry name" value="Ank_2"/>
    <property type="match status" value="1"/>
</dbReference>
<dbReference type="PANTHER" id="PTHR24201">
    <property type="entry name" value="ANK_REP_REGION DOMAIN-CONTAINING PROTEIN"/>
    <property type="match status" value="1"/>
</dbReference>
<protein>
    <submittedName>
        <fullName evidence="5">Phosphocholine transferase AnkX</fullName>
        <ecNumber evidence="5">2.7.1.-</ecNumber>
    </submittedName>
</protein>
<dbReference type="SUPFAM" id="SSF48403">
    <property type="entry name" value="Ankyrin repeat"/>
    <property type="match status" value="1"/>
</dbReference>
<evidence type="ECO:0000256" key="1">
    <source>
        <dbReference type="ARBA" id="ARBA00022737"/>
    </source>
</evidence>
<evidence type="ECO:0000256" key="3">
    <source>
        <dbReference type="PROSITE-ProRule" id="PRU00023"/>
    </source>
</evidence>
<feature type="repeat" description="ANK" evidence="3">
    <location>
        <begin position="157"/>
        <end position="189"/>
    </location>
</feature>
<dbReference type="PANTHER" id="PTHR24201:SF15">
    <property type="entry name" value="ANKYRIN REPEAT DOMAIN-CONTAINING PROTEIN 66"/>
    <property type="match status" value="1"/>
</dbReference>
<dbReference type="Proteomes" id="UP000317238">
    <property type="component" value="Unassembled WGS sequence"/>
</dbReference>
<gene>
    <name evidence="5" type="primary">ankX</name>
    <name evidence="5" type="ORF">Pan14r_45800</name>
</gene>
<dbReference type="GO" id="GO:0016740">
    <property type="term" value="F:transferase activity"/>
    <property type="evidence" value="ECO:0007669"/>
    <property type="project" value="UniProtKB-KW"/>
</dbReference>
<accession>A0A5C5YGC2</accession>
<sequence>MTRPHHRNLAATFTASLLPLALVVLVGCGGTDLATVPIEGDDGLPAESSEQDAGSDDANPTADDDTASSPNDTADPAESASTSISSSVPMMTQEAFFAAAEEGLSDAIRSGIRQGLDADAVGPEGRTPLQLASFNGHTEVVKLLLDQDAVVDHRDSAGRTALMYASTADNVDTVKLLLRRGANPNLADKVENFTPLMFAAAEGQLSVVDLLLDAGARVDSKDIDGDTAGVFAAANGHAEVAKRLEAIAETEQ</sequence>
<name>A0A5C5YGC2_9PLAN</name>
<evidence type="ECO:0000313" key="6">
    <source>
        <dbReference type="Proteomes" id="UP000317238"/>
    </source>
</evidence>
<proteinExistence type="predicted"/>
<feature type="repeat" description="ANK" evidence="3">
    <location>
        <begin position="124"/>
        <end position="156"/>
    </location>
</feature>
<dbReference type="Gene3D" id="1.25.40.20">
    <property type="entry name" value="Ankyrin repeat-containing domain"/>
    <property type="match status" value="1"/>
</dbReference>
<dbReference type="PROSITE" id="PS50297">
    <property type="entry name" value="ANK_REP_REGION"/>
    <property type="match status" value="3"/>
</dbReference>
<dbReference type="SMART" id="SM00248">
    <property type="entry name" value="ANK"/>
    <property type="match status" value="3"/>
</dbReference>
<comment type="caution">
    <text evidence="5">The sequence shown here is derived from an EMBL/GenBank/DDBJ whole genome shotgun (WGS) entry which is preliminary data.</text>
</comment>
<dbReference type="EC" id="2.7.1.-" evidence="5"/>
<organism evidence="5 6">
    <name type="scientific">Crateriforma conspicua</name>
    <dbReference type="NCBI Taxonomy" id="2527996"/>
    <lineage>
        <taxon>Bacteria</taxon>
        <taxon>Pseudomonadati</taxon>
        <taxon>Planctomycetota</taxon>
        <taxon>Planctomycetia</taxon>
        <taxon>Planctomycetales</taxon>
        <taxon>Planctomycetaceae</taxon>
        <taxon>Crateriforma</taxon>
    </lineage>
</organism>
<dbReference type="InterPro" id="IPR050776">
    <property type="entry name" value="Ank_Repeat/CDKN_Inhibitor"/>
</dbReference>
<evidence type="ECO:0000313" key="5">
    <source>
        <dbReference type="EMBL" id="TWT72262.1"/>
    </source>
</evidence>
<evidence type="ECO:0000256" key="2">
    <source>
        <dbReference type="ARBA" id="ARBA00023043"/>
    </source>
</evidence>
<dbReference type="Pfam" id="PF13637">
    <property type="entry name" value="Ank_4"/>
    <property type="match status" value="1"/>
</dbReference>
<feature type="region of interest" description="Disordered" evidence="4">
    <location>
        <begin position="38"/>
        <end position="86"/>
    </location>
</feature>
<dbReference type="PROSITE" id="PS50088">
    <property type="entry name" value="ANK_REPEAT"/>
    <property type="match status" value="3"/>
</dbReference>
<keyword evidence="6" id="KW-1185">Reference proteome</keyword>
<dbReference type="InterPro" id="IPR036770">
    <property type="entry name" value="Ankyrin_rpt-contain_sf"/>
</dbReference>
<dbReference type="PROSITE" id="PS51257">
    <property type="entry name" value="PROKAR_LIPOPROTEIN"/>
    <property type="match status" value="1"/>
</dbReference>
<feature type="repeat" description="ANK" evidence="3">
    <location>
        <begin position="191"/>
        <end position="223"/>
    </location>
</feature>
<dbReference type="EMBL" id="SJPL01000001">
    <property type="protein sequence ID" value="TWT72262.1"/>
    <property type="molecule type" value="Genomic_DNA"/>
</dbReference>
<evidence type="ECO:0000256" key="4">
    <source>
        <dbReference type="SAM" id="MobiDB-lite"/>
    </source>
</evidence>
<keyword evidence="2 3" id="KW-0040">ANK repeat</keyword>
<dbReference type="RefSeq" id="WP_197203950.1">
    <property type="nucleotide sequence ID" value="NZ_SJPL01000001.1"/>
</dbReference>
<reference evidence="5 6" key="1">
    <citation type="submission" date="2019-02" db="EMBL/GenBank/DDBJ databases">
        <title>Deep-cultivation of Planctomycetes and their phenomic and genomic characterization uncovers novel biology.</title>
        <authorList>
            <person name="Wiegand S."/>
            <person name="Jogler M."/>
            <person name="Boedeker C."/>
            <person name="Pinto D."/>
            <person name="Vollmers J."/>
            <person name="Rivas-Marin E."/>
            <person name="Kohn T."/>
            <person name="Peeters S.H."/>
            <person name="Heuer A."/>
            <person name="Rast P."/>
            <person name="Oberbeckmann S."/>
            <person name="Bunk B."/>
            <person name="Jeske O."/>
            <person name="Meyerdierks A."/>
            <person name="Storesund J.E."/>
            <person name="Kallscheuer N."/>
            <person name="Luecker S."/>
            <person name="Lage O.M."/>
            <person name="Pohl T."/>
            <person name="Merkel B.J."/>
            <person name="Hornburger P."/>
            <person name="Mueller R.-W."/>
            <person name="Bruemmer F."/>
            <person name="Labrenz M."/>
            <person name="Spormann A.M."/>
            <person name="Op Den Camp H."/>
            <person name="Overmann J."/>
            <person name="Amann R."/>
            <person name="Jetten M.S.M."/>
            <person name="Mascher T."/>
            <person name="Medema M.H."/>
            <person name="Devos D.P."/>
            <person name="Kaster A.-K."/>
            <person name="Ovreas L."/>
            <person name="Rohde M."/>
            <person name="Galperin M.Y."/>
            <person name="Jogler C."/>
        </authorList>
    </citation>
    <scope>NUCLEOTIDE SEQUENCE [LARGE SCALE GENOMIC DNA]</scope>
    <source>
        <strain evidence="5 6">Pan14r</strain>
    </source>
</reference>
<dbReference type="AlphaFoldDB" id="A0A5C5YGC2"/>
<dbReference type="InterPro" id="IPR002110">
    <property type="entry name" value="Ankyrin_rpt"/>
</dbReference>